<dbReference type="CDD" id="cd21572">
    <property type="entry name" value="KLF10_N"/>
    <property type="match status" value="1"/>
</dbReference>
<evidence type="ECO:0000256" key="3">
    <source>
        <dbReference type="ARBA" id="ARBA00022737"/>
    </source>
</evidence>
<dbReference type="AlphaFoldDB" id="A0A6P3VN43"/>
<evidence type="ECO:0000259" key="9">
    <source>
        <dbReference type="PROSITE" id="PS50157"/>
    </source>
</evidence>
<dbReference type="GO" id="GO:0000978">
    <property type="term" value="F:RNA polymerase II cis-regulatory region sequence-specific DNA binding"/>
    <property type="evidence" value="ECO:0007669"/>
    <property type="project" value="TreeGrafter"/>
</dbReference>
<evidence type="ECO:0000256" key="4">
    <source>
        <dbReference type="ARBA" id="ARBA00022771"/>
    </source>
</evidence>
<dbReference type="RefSeq" id="XP_012676647.2">
    <property type="nucleotide sequence ID" value="XM_012821193.3"/>
</dbReference>
<dbReference type="SMART" id="SM00355">
    <property type="entry name" value="ZnF_C2H2"/>
    <property type="match status" value="3"/>
</dbReference>
<dbReference type="OrthoDB" id="4748970at2759"/>
<keyword evidence="3" id="KW-0677">Repeat</keyword>
<keyword evidence="10" id="KW-1185">Reference proteome</keyword>
<comment type="subcellular location">
    <subcellularLocation>
        <location evidence="1">Nucleus</location>
    </subcellularLocation>
</comment>
<evidence type="ECO:0000313" key="11">
    <source>
        <dbReference type="RefSeq" id="XP_012676647.2"/>
    </source>
</evidence>
<dbReference type="Proteomes" id="UP000515152">
    <property type="component" value="Chromosome 11"/>
</dbReference>
<feature type="region of interest" description="Disordered" evidence="8">
    <location>
        <begin position="114"/>
        <end position="195"/>
    </location>
</feature>
<evidence type="ECO:0000256" key="8">
    <source>
        <dbReference type="SAM" id="MobiDB-lite"/>
    </source>
</evidence>
<dbReference type="SUPFAM" id="SSF57667">
    <property type="entry name" value="beta-beta-alpha zinc fingers"/>
    <property type="match status" value="2"/>
</dbReference>
<dbReference type="GO" id="GO:0000981">
    <property type="term" value="F:DNA-binding transcription factor activity, RNA polymerase II-specific"/>
    <property type="evidence" value="ECO:0007669"/>
    <property type="project" value="TreeGrafter"/>
</dbReference>
<evidence type="ECO:0000256" key="1">
    <source>
        <dbReference type="ARBA" id="ARBA00004123"/>
    </source>
</evidence>
<dbReference type="CTD" id="7071"/>
<evidence type="ECO:0000313" key="10">
    <source>
        <dbReference type="Proteomes" id="UP000515152"/>
    </source>
</evidence>
<sequence length="436" mass="47282">MFNSLTSVPRVPTCAEDPAEMDVECSQGRRQLVNHSTEMGEMEAVEVLMSMNSNWRNRSTLIKQLRPLTPFSDSSGEESLLPGPAQFHHSPYSLQWMTPPHSPVNLEPLCATTDAPGQTAPHFQEKDISRPRAQATSVIRHTSDSQPCSWHSENTSMNTQLPQFSPVRPNNAQVDGSAGNDSKVNQAPSCAPGPLSSLKGSEAAILPDSAAAAGLSIGGDTLSMPVQFQILPVSPVKNSGVDVASQPKDSPTVLCQPPVVLVGHQIPGGSVMFIVPKPTAPKQPVVITPGGTKLATIAPAPGCGLMVRKVSLQLENTARIRSHMCSHAGCGKTYFKSSHLKAHMRTHTGEKPFRCSWEGCKRCFARSDELSRHRRTHTGEKRFTCPACQSRFMRSDHLAKHARRHLSSSSRMPGWKLQVGQLGHLTAVCRPLQPLT</sequence>
<feature type="domain" description="C2H2-type" evidence="9">
    <location>
        <begin position="323"/>
        <end position="352"/>
    </location>
</feature>
<dbReference type="PROSITE" id="PS00028">
    <property type="entry name" value="ZINC_FINGER_C2H2_1"/>
    <property type="match status" value="3"/>
</dbReference>
<evidence type="ECO:0000256" key="6">
    <source>
        <dbReference type="ARBA" id="ARBA00023242"/>
    </source>
</evidence>
<reference evidence="11" key="1">
    <citation type="submission" date="2025-08" db="UniProtKB">
        <authorList>
            <consortium name="RefSeq"/>
        </authorList>
    </citation>
    <scope>IDENTIFICATION</scope>
</reference>
<dbReference type="FunFam" id="3.30.160.60:FF:000100">
    <property type="entry name" value="Zinc finger 45-like"/>
    <property type="match status" value="1"/>
</dbReference>
<dbReference type="PROSITE" id="PS50157">
    <property type="entry name" value="ZINC_FINGER_C2H2_2"/>
    <property type="match status" value="3"/>
</dbReference>
<evidence type="ECO:0000256" key="2">
    <source>
        <dbReference type="ARBA" id="ARBA00022723"/>
    </source>
</evidence>
<accession>A0A6P3VN43</accession>
<dbReference type="KEGG" id="char:105894655"/>
<feature type="compositionally biased region" description="Polar residues" evidence="8">
    <location>
        <begin position="134"/>
        <end position="188"/>
    </location>
</feature>
<dbReference type="PANTHER" id="PTHR23235">
    <property type="entry name" value="KRUEPPEL-LIKE TRANSCRIPTION FACTOR"/>
    <property type="match status" value="1"/>
</dbReference>
<keyword evidence="6" id="KW-0539">Nucleus</keyword>
<dbReference type="Pfam" id="PF00096">
    <property type="entry name" value="zf-C2H2"/>
    <property type="match status" value="2"/>
</dbReference>
<gene>
    <name evidence="11" type="primary">klf10</name>
</gene>
<dbReference type="GO" id="GO:0005634">
    <property type="term" value="C:nucleus"/>
    <property type="evidence" value="ECO:0007669"/>
    <property type="project" value="UniProtKB-SubCell"/>
</dbReference>
<organism evidence="10 11">
    <name type="scientific">Clupea harengus</name>
    <name type="common">Atlantic herring</name>
    <dbReference type="NCBI Taxonomy" id="7950"/>
    <lineage>
        <taxon>Eukaryota</taxon>
        <taxon>Metazoa</taxon>
        <taxon>Chordata</taxon>
        <taxon>Craniata</taxon>
        <taxon>Vertebrata</taxon>
        <taxon>Euteleostomi</taxon>
        <taxon>Actinopterygii</taxon>
        <taxon>Neopterygii</taxon>
        <taxon>Teleostei</taxon>
        <taxon>Clupei</taxon>
        <taxon>Clupeiformes</taxon>
        <taxon>Clupeoidei</taxon>
        <taxon>Clupeidae</taxon>
        <taxon>Clupea</taxon>
    </lineage>
</organism>
<keyword evidence="4 7" id="KW-0863">Zinc-finger</keyword>
<keyword evidence="5" id="KW-0862">Zinc</keyword>
<dbReference type="PANTHER" id="PTHR23235:SF64">
    <property type="entry name" value="KRUEPPEL-LIKE FACTOR 10"/>
    <property type="match status" value="1"/>
</dbReference>
<dbReference type="InterPro" id="IPR036236">
    <property type="entry name" value="Znf_C2H2_sf"/>
</dbReference>
<evidence type="ECO:0000256" key="5">
    <source>
        <dbReference type="ARBA" id="ARBA00022833"/>
    </source>
</evidence>
<dbReference type="GeneID" id="105894655"/>
<name>A0A6P3VN43_CLUHA</name>
<dbReference type="FunFam" id="3.30.160.60:FF:000018">
    <property type="entry name" value="Krueppel-like factor 15"/>
    <property type="match status" value="1"/>
</dbReference>
<dbReference type="InterPro" id="IPR013087">
    <property type="entry name" value="Znf_C2H2_type"/>
</dbReference>
<feature type="domain" description="C2H2-type" evidence="9">
    <location>
        <begin position="383"/>
        <end position="410"/>
    </location>
</feature>
<dbReference type="GO" id="GO:0008270">
    <property type="term" value="F:zinc ion binding"/>
    <property type="evidence" value="ECO:0007669"/>
    <property type="project" value="UniProtKB-KW"/>
</dbReference>
<dbReference type="FunFam" id="3.30.160.60:FF:000125">
    <property type="entry name" value="Putative zinc finger protein 143"/>
    <property type="match status" value="1"/>
</dbReference>
<evidence type="ECO:0000256" key="7">
    <source>
        <dbReference type="PROSITE-ProRule" id="PRU00042"/>
    </source>
</evidence>
<proteinExistence type="predicted"/>
<dbReference type="Gene3D" id="3.30.160.60">
    <property type="entry name" value="Classic Zinc Finger"/>
    <property type="match status" value="3"/>
</dbReference>
<feature type="domain" description="C2H2-type" evidence="9">
    <location>
        <begin position="353"/>
        <end position="382"/>
    </location>
</feature>
<keyword evidence="2" id="KW-0479">Metal-binding</keyword>
<protein>
    <submittedName>
        <fullName evidence="11">Kruppel-like factor 10</fullName>
    </submittedName>
</protein>